<dbReference type="EMBL" id="BTTX01000004">
    <property type="protein sequence ID" value="GMU08219.1"/>
    <property type="molecule type" value="Genomic_DNA"/>
</dbReference>
<name>A0ABQ6QX47_9BACT</name>
<feature type="region of interest" description="Disordered" evidence="1">
    <location>
        <begin position="1"/>
        <end position="23"/>
    </location>
</feature>
<gene>
    <name evidence="2" type="ORF">ASNO1_44720</name>
</gene>
<proteinExistence type="predicted"/>
<reference evidence="2 3" key="1">
    <citation type="journal article" date="2024" name="Arch. Microbiol.">
        <title>Corallococcus caeni sp. nov., a novel myxobacterium isolated from activated sludge.</title>
        <authorList>
            <person name="Tomita S."/>
            <person name="Nakai R."/>
            <person name="Kuroda K."/>
            <person name="Kurashita H."/>
            <person name="Hatamoto M."/>
            <person name="Yamaguchi T."/>
            <person name="Narihiro T."/>
        </authorList>
    </citation>
    <scope>NUCLEOTIDE SEQUENCE [LARGE SCALE GENOMIC DNA]</scope>
    <source>
        <strain evidence="2 3">NO1</strain>
    </source>
</reference>
<evidence type="ECO:0000313" key="3">
    <source>
        <dbReference type="Proteomes" id="UP001342631"/>
    </source>
</evidence>
<evidence type="ECO:0000256" key="1">
    <source>
        <dbReference type="SAM" id="MobiDB-lite"/>
    </source>
</evidence>
<organism evidence="2 3">
    <name type="scientific">Corallococcus caeni</name>
    <dbReference type="NCBI Taxonomy" id="3082388"/>
    <lineage>
        <taxon>Bacteria</taxon>
        <taxon>Pseudomonadati</taxon>
        <taxon>Myxococcota</taxon>
        <taxon>Myxococcia</taxon>
        <taxon>Myxococcales</taxon>
        <taxon>Cystobacterineae</taxon>
        <taxon>Myxococcaceae</taxon>
        <taxon>Corallococcus</taxon>
    </lineage>
</organism>
<comment type="caution">
    <text evidence="2">The sequence shown here is derived from an EMBL/GenBank/DDBJ whole genome shotgun (WGS) entry which is preliminary data.</text>
</comment>
<sequence>MWSGQWETASTNANGPSRSSTTCRRPVAGRGAFASASSACHHSSCVRVRGEPSAPFTQCMSTSGWNADRRSRLEPVSEAWKYACTASSGLECSRETGPGEGRGAVRTQAASSATVTNGSVFDMPGTVRVPPRERQLIVAP</sequence>
<protein>
    <submittedName>
        <fullName evidence="2">Uncharacterized protein</fullName>
    </submittedName>
</protein>
<evidence type="ECO:0000313" key="2">
    <source>
        <dbReference type="EMBL" id="GMU08219.1"/>
    </source>
</evidence>
<accession>A0ABQ6QX47</accession>
<dbReference type="Proteomes" id="UP001342631">
    <property type="component" value="Unassembled WGS sequence"/>
</dbReference>
<keyword evidence="3" id="KW-1185">Reference proteome</keyword>